<dbReference type="PROSITE" id="PS51318">
    <property type="entry name" value="TAT"/>
    <property type="match status" value="1"/>
</dbReference>
<dbReference type="Pfam" id="PF07883">
    <property type="entry name" value="Cupin_2"/>
    <property type="match status" value="1"/>
</dbReference>
<reference evidence="3 4" key="1">
    <citation type="submission" date="2020-05" db="EMBL/GenBank/DDBJ databases">
        <title>Complete genome sequence of Gemmatimonas greenlandica TET16.</title>
        <authorList>
            <person name="Zeng Y."/>
        </authorList>
    </citation>
    <scope>NUCLEOTIDE SEQUENCE [LARGE SCALE GENOMIC DNA]</scope>
    <source>
        <strain evidence="3 4">TET16</strain>
    </source>
</reference>
<protein>
    <submittedName>
        <fullName evidence="3">Cupin domain-containing protein</fullName>
    </submittedName>
</protein>
<dbReference type="EMBL" id="CP053085">
    <property type="protein sequence ID" value="QJR37663.1"/>
    <property type="molecule type" value="Genomic_DNA"/>
</dbReference>
<dbReference type="InterPro" id="IPR014710">
    <property type="entry name" value="RmlC-like_jellyroll"/>
</dbReference>
<dbReference type="KEGG" id="ggr:HKW67_20140"/>
<evidence type="ECO:0000259" key="2">
    <source>
        <dbReference type="Pfam" id="PF07883"/>
    </source>
</evidence>
<proteinExistence type="predicted"/>
<feature type="domain" description="Cupin type-2" evidence="2">
    <location>
        <begin position="79"/>
        <end position="137"/>
    </location>
</feature>
<organism evidence="3 4">
    <name type="scientific">Gemmatimonas groenlandica</name>
    <dbReference type="NCBI Taxonomy" id="2732249"/>
    <lineage>
        <taxon>Bacteria</taxon>
        <taxon>Pseudomonadati</taxon>
        <taxon>Gemmatimonadota</taxon>
        <taxon>Gemmatimonadia</taxon>
        <taxon>Gemmatimonadales</taxon>
        <taxon>Gemmatimonadaceae</taxon>
        <taxon>Gemmatimonas</taxon>
    </lineage>
</organism>
<dbReference type="PANTHER" id="PTHR36440">
    <property type="entry name" value="PUTATIVE (AFU_ORTHOLOGUE AFUA_8G07350)-RELATED"/>
    <property type="match status" value="1"/>
</dbReference>
<dbReference type="PANTHER" id="PTHR36440:SF1">
    <property type="entry name" value="PUTATIVE (AFU_ORTHOLOGUE AFUA_8G07350)-RELATED"/>
    <property type="match status" value="1"/>
</dbReference>
<accession>A0A6M4ISE1</accession>
<dbReference type="Proteomes" id="UP000500938">
    <property type="component" value="Chromosome"/>
</dbReference>
<dbReference type="Gene3D" id="2.60.120.10">
    <property type="entry name" value="Jelly Rolls"/>
    <property type="match status" value="1"/>
</dbReference>
<dbReference type="InterPro" id="IPR011051">
    <property type="entry name" value="RmlC_Cupin_sf"/>
</dbReference>
<dbReference type="InterPro" id="IPR053146">
    <property type="entry name" value="QDO-like"/>
</dbReference>
<sequence>MPPTSRRSFLGAAISAVPLLTGATYAQPPAKAAFVRAGDDREGVHKTLGISTIDFKVTSADSGGAMLVIENTNRAKGGPAKHLHTTQDELFYCIEGEYRIEIGGVRYDLKAGDSILAPRRVPHVWAFVGNTMGRLLITFTPPGAMEAFFREVSKGNAMPIQDPELWRAHGMELLGPPLPV</sequence>
<keyword evidence="4" id="KW-1185">Reference proteome</keyword>
<dbReference type="InterPro" id="IPR013096">
    <property type="entry name" value="Cupin_2"/>
</dbReference>
<dbReference type="SUPFAM" id="SSF51182">
    <property type="entry name" value="RmlC-like cupins"/>
    <property type="match status" value="1"/>
</dbReference>
<evidence type="ECO:0000313" key="3">
    <source>
        <dbReference type="EMBL" id="QJR37663.1"/>
    </source>
</evidence>
<dbReference type="InterPro" id="IPR006311">
    <property type="entry name" value="TAT_signal"/>
</dbReference>
<gene>
    <name evidence="3" type="ORF">HKW67_20140</name>
</gene>
<evidence type="ECO:0000313" key="4">
    <source>
        <dbReference type="Proteomes" id="UP000500938"/>
    </source>
</evidence>
<evidence type="ECO:0000256" key="1">
    <source>
        <dbReference type="SAM" id="SignalP"/>
    </source>
</evidence>
<dbReference type="AlphaFoldDB" id="A0A6M4ISE1"/>
<feature type="chain" id="PRO_5026857680" evidence="1">
    <location>
        <begin position="27"/>
        <end position="180"/>
    </location>
</feature>
<keyword evidence="1" id="KW-0732">Signal</keyword>
<name>A0A6M4ISE1_9BACT</name>
<dbReference type="RefSeq" id="WP_171227098.1">
    <property type="nucleotide sequence ID" value="NZ_CP053085.1"/>
</dbReference>
<feature type="signal peptide" evidence="1">
    <location>
        <begin position="1"/>
        <end position="26"/>
    </location>
</feature>